<dbReference type="STRING" id="1684307.A0A316UFR9"/>
<proteinExistence type="inferred from homology"/>
<evidence type="ECO:0000256" key="4">
    <source>
        <dbReference type="ARBA" id="ARBA00023203"/>
    </source>
</evidence>
<dbReference type="GO" id="GO:0005856">
    <property type="term" value="C:cytoskeleton"/>
    <property type="evidence" value="ECO:0007669"/>
    <property type="project" value="UniProtKB-SubCell"/>
</dbReference>
<reference evidence="8 9" key="1">
    <citation type="journal article" date="2018" name="Mol. Biol. Evol.">
        <title>Broad Genomic Sampling Reveals a Smut Pathogenic Ancestry of the Fungal Clade Ustilaginomycotina.</title>
        <authorList>
            <person name="Kijpornyongpan T."/>
            <person name="Mondo S.J."/>
            <person name="Barry K."/>
            <person name="Sandor L."/>
            <person name="Lee J."/>
            <person name="Lipzen A."/>
            <person name="Pangilinan J."/>
            <person name="LaButti K."/>
            <person name="Hainaut M."/>
            <person name="Henrissat B."/>
            <person name="Grigoriev I.V."/>
            <person name="Spatafora J.W."/>
            <person name="Aime M.C."/>
        </authorList>
    </citation>
    <scope>NUCLEOTIDE SEQUENCE [LARGE SCALE GENOMIC DNA]</scope>
    <source>
        <strain evidence="8 9">MCA 4718</strain>
    </source>
</reference>
<evidence type="ECO:0000256" key="1">
    <source>
        <dbReference type="ARBA" id="ARBA00004245"/>
    </source>
</evidence>
<evidence type="ECO:0000256" key="3">
    <source>
        <dbReference type="ARBA" id="ARBA00022490"/>
    </source>
</evidence>
<dbReference type="RefSeq" id="XP_025350381.1">
    <property type="nucleotide sequence ID" value="XM_025491748.1"/>
</dbReference>
<comment type="subunit">
    <text evidence="6">Occurs in many kinds of cells as a complex with monomeric actin in a 1:1 ratio.</text>
</comment>
<dbReference type="Proteomes" id="UP000245942">
    <property type="component" value="Unassembled WGS sequence"/>
</dbReference>
<sequence length="126" mass="13217">MSWQGYIDNQLLGTKSITQAAILGLKGGVWASSPGFTVSPQEQASLTKGFDDPLPLQSGGLHVAGKKYFCLQANDRSIYGKAGADGVVLVKTNQAVLVGQYSSPILPGEATKVVENLADYLLGVGY</sequence>
<dbReference type="GO" id="GO:0003785">
    <property type="term" value="F:actin monomer binding"/>
    <property type="evidence" value="ECO:0007669"/>
    <property type="project" value="TreeGrafter"/>
</dbReference>
<dbReference type="GeneID" id="37013482"/>
<dbReference type="PRINTS" id="PR00392">
    <property type="entry name" value="PROFILIN"/>
</dbReference>
<evidence type="ECO:0000313" key="9">
    <source>
        <dbReference type="Proteomes" id="UP000245942"/>
    </source>
</evidence>
<dbReference type="FunFam" id="3.30.450.30:FF:000001">
    <property type="entry name" value="Profilin"/>
    <property type="match status" value="1"/>
</dbReference>
<dbReference type="InterPro" id="IPR048278">
    <property type="entry name" value="PFN"/>
</dbReference>
<dbReference type="GO" id="GO:0005938">
    <property type="term" value="C:cell cortex"/>
    <property type="evidence" value="ECO:0007669"/>
    <property type="project" value="TreeGrafter"/>
</dbReference>
<evidence type="ECO:0000256" key="6">
    <source>
        <dbReference type="RuleBase" id="RU003908"/>
    </source>
</evidence>
<gene>
    <name evidence="8" type="ORF">BCV69DRAFT_280832</name>
</gene>
<name>A0A316UFR9_9BASI</name>
<dbReference type="EMBL" id="KZ819322">
    <property type="protein sequence ID" value="PWN23221.1"/>
    <property type="molecule type" value="Genomic_DNA"/>
</dbReference>
<comment type="function">
    <text evidence="6">Binds to actin and affects the structure of the cytoskeleton. At high concentrations, profilin prevents the polymerization of actin, whereas it enhances it at low concentrations.</text>
</comment>
<organism evidence="8 9">
    <name type="scientific">Pseudomicrostroma glucosiphilum</name>
    <dbReference type="NCBI Taxonomy" id="1684307"/>
    <lineage>
        <taxon>Eukaryota</taxon>
        <taxon>Fungi</taxon>
        <taxon>Dikarya</taxon>
        <taxon>Basidiomycota</taxon>
        <taxon>Ustilaginomycotina</taxon>
        <taxon>Exobasidiomycetes</taxon>
        <taxon>Microstromatales</taxon>
        <taxon>Microstromatales incertae sedis</taxon>
        <taxon>Pseudomicrostroma</taxon>
    </lineage>
</organism>
<dbReference type="InterPro" id="IPR005455">
    <property type="entry name" value="PFN_euk"/>
</dbReference>
<dbReference type="OrthoDB" id="421374at2759"/>
<dbReference type="PANTHER" id="PTHR11604">
    <property type="entry name" value="PROFILIN"/>
    <property type="match status" value="1"/>
</dbReference>
<keyword evidence="3" id="KW-0963">Cytoplasm</keyword>
<dbReference type="PRINTS" id="PR01640">
    <property type="entry name" value="PROFILINPLNT"/>
</dbReference>
<dbReference type="PANTHER" id="PTHR11604:SF0">
    <property type="entry name" value="PROFILIN"/>
    <property type="match status" value="1"/>
</dbReference>
<accession>A0A316UFR9</accession>
<dbReference type="InterPro" id="IPR027310">
    <property type="entry name" value="Profilin_CS"/>
</dbReference>
<dbReference type="PROSITE" id="PS00414">
    <property type="entry name" value="PROFILIN"/>
    <property type="match status" value="1"/>
</dbReference>
<evidence type="ECO:0000313" key="8">
    <source>
        <dbReference type="EMBL" id="PWN23221.1"/>
    </source>
</evidence>
<keyword evidence="4 7" id="KW-0009">Actin-binding</keyword>
<dbReference type="Gene3D" id="3.30.450.30">
    <property type="entry name" value="Dynein light chain 2a, cytoplasmic"/>
    <property type="match status" value="1"/>
</dbReference>
<dbReference type="SMART" id="SM00392">
    <property type="entry name" value="PROF"/>
    <property type="match status" value="1"/>
</dbReference>
<comment type="subcellular location">
    <subcellularLocation>
        <location evidence="1">Cytoplasm</location>
        <location evidence="1">Cytoskeleton</location>
    </subcellularLocation>
</comment>
<keyword evidence="9" id="KW-1185">Reference proteome</keyword>
<evidence type="ECO:0000256" key="7">
    <source>
        <dbReference type="RuleBase" id="RU003909"/>
    </source>
</evidence>
<dbReference type="InterPro" id="IPR036140">
    <property type="entry name" value="PFN_sf"/>
</dbReference>
<dbReference type="SUPFAM" id="SSF55770">
    <property type="entry name" value="Profilin (actin-binding protein)"/>
    <property type="match status" value="1"/>
</dbReference>
<evidence type="ECO:0000256" key="2">
    <source>
        <dbReference type="ARBA" id="ARBA00010058"/>
    </source>
</evidence>
<keyword evidence="5 6" id="KW-0206">Cytoskeleton</keyword>
<comment type="similarity">
    <text evidence="2 7">Belongs to the profilin family.</text>
</comment>
<protein>
    <recommendedName>
        <fullName evidence="7">Profilin</fullName>
    </recommendedName>
</protein>
<evidence type="ECO:0000256" key="5">
    <source>
        <dbReference type="ARBA" id="ARBA00023212"/>
    </source>
</evidence>
<dbReference type="Pfam" id="PF00235">
    <property type="entry name" value="Profilin"/>
    <property type="match status" value="1"/>
</dbReference>
<dbReference type="AlphaFoldDB" id="A0A316UFR9"/>
<dbReference type="CDD" id="cd00148">
    <property type="entry name" value="PROF"/>
    <property type="match status" value="1"/>
</dbReference>